<gene>
    <name evidence="2" type="ORF">Pflav_000690</name>
</gene>
<feature type="compositionally biased region" description="Basic and acidic residues" evidence="1">
    <location>
        <begin position="61"/>
        <end position="71"/>
    </location>
</feature>
<reference evidence="2 3" key="1">
    <citation type="submission" date="2020-03" db="EMBL/GenBank/DDBJ databases">
        <title>Whole genome shotgun sequence of Phytohabitans flavus NBRC 107702.</title>
        <authorList>
            <person name="Komaki H."/>
            <person name="Tamura T."/>
        </authorList>
    </citation>
    <scope>NUCLEOTIDE SEQUENCE [LARGE SCALE GENOMIC DNA]</scope>
    <source>
        <strain evidence="2 3">NBRC 107702</strain>
    </source>
</reference>
<evidence type="ECO:0000313" key="3">
    <source>
        <dbReference type="Proteomes" id="UP000502508"/>
    </source>
</evidence>
<protein>
    <recommendedName>
        <fullName evidence="4">Integrase SAM-like N-terminal domain-containing protein</fullName>
    </recommendedName>
</protein>
<keyword evidence="3" id="KW-1185">Reference proteome</keyword>
<dbReference type="EMBL" id="AP022870">
    <property type="protein sequence ID" value="BCB73659.1"/>
    <property type="molecule type" value="Genomic_DNA"/>
</dbReference>
<sequence length="96" mass="10605">MPCPDRLSRSDFTIVRINNYKTSLRSAILPALGSLRIQEATVGRLDKFLRKVAENRPAGRQGREGRPRPDVRVGGTPWGADDQPRPRDGATAEPTP</sequence>
<evidence type="ECO:0008006" key="4">
    <source>
        <dbReference type="Google" id="ProtNLM"/>
    </source>
</evidence>
<accession>A0A6F8XIM9</accession>
<proteinExistence type="predicted"/>
<reference evidence="2 3" key="2">
    <citation type="submission" date="2020-03" db="EMBL/GenBank/DDBJ databases">
        <authorList>
            <person name="Ichikawa N."/>
            <person name="Kimura A."/>
            <person name="Kitahashi Y."/>
            <person name="Uohara A."/>
        </authorList>
    </citation>
    <scope>NUCLEOTIDE SEQUENCE [LARGE SCALE GENOMIC DNA]</scope>
    <source>
        <strain evidence="2 3">NBRC 107702</strain>
    </source>
</reference>
<organism evidence="2 3">
    <name type="scientific">Phytohabitans flavus</name>
    <dbReference type="NCBI Taxonomy" id="1076124"/>
    <lineage>
        <taxon>Bacteria</taxon>
        <taxon>Bacillati</taxon>
        <taxon>Actinomycetota</taxon>
        <taxon>Actinomycetes</taxon>
        <taxon>Micromonosporales</taxon>
        <taxon>Micromonosporaceae</taxon>
    </lineage>
</organism>
<dbReference type="Proteomes" id="UP000502508">
    <property type="component" value="Chromosome"/>
</dbReference>
<evidence type="ECO:0000256" key="1">
    <source>
        <dbReference type="SAM" id="MobiDB-lite"/>
    </source>
</evidence>
<name>A0A6F8XIM9_9ACTN</name>
<dbReference type="AlphaFoldDB" id="A0A6F8XIM9"/>
<dbReference type="KEGG" id="pfla:Pflav_000690"/>
<evidence type="ECO:0000313" key="2">
    <source>
        <dbReference type="EMBL" id="BCB73659.1"/>
    </source>
</evidence>
<feature type="region of interest" description="Disordered" evidence="1">
    <location>
        <begin position="53"/>
        <end position="96"/>
    </location>
</feature>